<dbReference type="PIRSF" id="PIRSF028431">
    <property type="entry name" value="UCP028431"/>
    <property type="match status" value="1"/>
</dbReference>
<dbReference type="RefSeq" id="WP_140621312.1">
    <property type="nucleotide sequence ID" value="NZ_VFRQ01000004.1"/>
</dbReference>
<sequence>MKRTLLAIPLLAAQLFYGCQSASETTTATAETAATDSTATAELSDEELLTLVQERTFQYFWDGAEPTSGLARERIHMDGVYPQNDQNVVTTGATGFGLMAIVVGMERGFITREEGVQHLQKMVNFLEKADRFHGAWPHWIQGETGRVKPFGKKDNGGDLVETAFLVQGLLTVRQYLQDGNEQEKALATQIDKLWKEVDWNWYRKGGQNVLYWHWSPEYNWEMNFPVSGYNECLVMYVLAASSPTHGVPAEVYHEGWAQNGDIKSDAKAYGREVVLNHNGHKGSVGPMFWAHYSYLGLDPRGLTDKYADYWKLNQNHTMIQHDYCVDNPKGYKGYGEDAWGLTSSYSMNGYAGHSPENDLGVISPTAALSSYPYAKEESLKVMRHLYEDLGDKVWGKYGFYDAYSEEHNWYTPRYLGIDQGPIPVMIENGRTGLLWDLFMSAPEVQTGLKKLGFQSPQLK</sequence>
<keyword evidence="4" id="KW-1185">Reference proteome</keyword>
<keyword evidence="1" id="KW-0732">Signal</keyword>
<protein>
    <submittedName>
        <fullName evidence="3">Beta-glucosidase</fullName>
    </submittedName>
</protein>
<feature type="domain" description="Glycoamylase-like" evidence="2">
    <location>
        <begin position="223"/>
        <end position="441"/>
    </location>
</feature>
<accession>A0A501WB53</accession>
<dbReference type="Pfam" id="PF10091">
    <property type="entry name" value="Glycoamylase"/>
    <property type="match status" value="1"/>
</dbReference>
<name>A0A501WB53_9BACT</name>
<gene>
    <name evidence="3" type="ORF">FJM65_09755</name>
</gene>
<reference evidence="3 4" key="1">
    <citation type="submission" date="2019-06" db="EMBL/GenBank/DDBJ databases">
        <title>A novel bacterium of genus Pontibacter, isolated from marine sediment.</title>
        <authorList>
            <person name="Huang H."/>
            <person name="Mo K."/>
            <person name="Hu Y."/>
        </authorList>
    </citation>
    <scope>NUCLEOTIDE SEQUENCE [LARGE SCALE GENOMIC DNA]</scope>
    <source>
        <strain evidence="3 4">HB172049</strain>
    </source>
</reference>
<feature type="chain" id="PRO_5021187875" evidence="1">
    <location>
        <begin position="23"/>
        <end position="459"/>
    </location>
</feature>
<evidence type="ECO:0000313" key="4">
    <source>
        <dbReference type="Proteomes" id="UP000316727"/>
    </source>
</evidence>
<dbReference type="InterPro" id="IPR016883">
    <property type="entry name" value="UCP028431"/>
</dbReference>
<dbReference type="Gene3D" id="1.50.10.140">
    <property type="match status" value="1"/>
</dbReference>
<organism evidence="3 4">
    <name type="scientific">Pontibacter mangrovi</name>
    <dbReference type="NCBI Taxonomy" id="2589816"/>
    <lineage>
        <taxon>Bacteria</taxon>
        <taxon>Pseudomonadati</taxon>
        <taxon>Bacteroidota</taxon>
        <taxon>Cytophagia</taxon>
        <taxon>Cytophagales</taxon>
        <taxon>Hymenobacteraceae</taxon>
        <taxon>Pontibacter</taxon>
    </lineage>
</organism>
<dbReference type="EMBL" id="VFRQ01000004">
    <property type="protein sequence ID" value="TPE44421.1"/>
    <property type="molecule type" value="Genomic_DNA"/>
</dbReference>
<dbReference type="InterPro" id="IPR019282">
    <property type="entry name" value="Glycoamylase-like_cons_dom"/>
</dbReference>
<dbReference type="OrthoDB" id="5937621at2"/>
<comment type="caution">
    <text evidence="3">The sequence shown here is derived from an EMBL/GenBank/DDBJ whole genome shotgun (WGS) entry which is preliminary data.</text>
</comment>
<feature type="signal peptide" evidence="1">
    <location>
        <begin position="1"/>
        <end position="22"/>
    </location>
</feature>
<proteinExistence type="predicted"/>
<dbReference type="AlphaFoldDB" id="A0A501WB53"/>
<dbReference type="Proteomes" id="UP000316727">
    <property type="component" value="Unassembled WGS sequence"/>
</dbReference>
<dbReference type="PROSITE" id="PS51257">
    <property type="entry name" value="PROKAR_LIPOPROTEIN"/>
    <property type="match status" value="1"/>
</dbReference>
<evidence type="ECO:0000313" key="3">
    <source>
        <dbReference type="EMBL" id="TPE44421.1"/>
    </source>
</evidence>
<evidence type="ECO:0000259" key="2">
    <source>
        <dbReference type="Pfam" id="PF10091"/>
    </source>
</evidence>
<evidence type="ECO:0000256" key="1">
    <source>
        <dbReference type="SAM" id="SignalP"/>
    </source>
</evidence>